<dbReference type="eggNOG" id="ENOG5030CZF">
    <property type="taxonomic scope" value="Bacteria"/>
</dbReference>
<name>A0A094WN72_ALKAL</name>
<proteinExistence type="predicted"/>
<feature type="signal peptide" evidence="2">
    <location>
        <begin position="1"/>
        <end position="23"/>
    </location>
</feature>
<dbReference type="EMBL" id="ALPT02000030">
    <property type="protein sequence ID" value="KGA97423.1"/>
    <property type="molecule type" value="Genomic_DNA"/>
</dbReference>
<gene>
    <name evidence="4" type="ORF">AJ85_07880</name>
    <name evidence="3" type="ORF">BALCAV_0210520</name>
</gene>
<evidence type="ECO:0000313" key="3">
    <source>
        <dbReference type="EMBL" id="KGA97423.1"/>
    </source>
</evidence>
<evidence type="ECO:0000313" key="6">
    <source>
        <dbReference type="Proteomes" id="UP000297014"/>
    </source>
</evidence>
<evidence type="ECO:0000313" key="5">
    <source>
        <dbReference type="Proteomes" id="UP000002754"/>
    </source>
</evidence>
<accession>A0A094WN72</accession>
<reference evidence="4 6" key="2">
    <citation type="submission" date="2014-01" db="EMBL/GenBank/DDBJ databases">
        <title>Draft genome sequencing of Bacillus alcalophilus CGMCC 1.3604.</title>
        <authorList>
            <person name="Yang J."/>
            <person name="Diao L."/>
            <person name="Yang S."/>
        </authorList>
    </citation>
    <scope>NUCLEOTIDE SEQUENCE [LARGE SCALE GENOMIC DNA]</scope>
    <source>
        <strain evidence="4 6">CGMCC 1.3604</strain>
    </source>
</reference>
<dbReference type="RefSeq" id="WP_003324796.1">
    <property type="nucleotide sequence ID" value="NZ_ALPT02000030.1"/>
</dbReference>
<dbReference type="Proteomes" id="UP000297014">
    <property type="component" value="Unassembled WGS sequence"/>
</dbReference>
<feature type="region of interest" description="Disordered" evidence="1">
    <location>
        <begin position="30"/>
        <end position="51"/>
    </location>
</feature>
<dbReference type="AlphaFoldDB" id="A0A094WN72"/>
<dbReference type="Proteomes" id="UP000002754">
    <property type="component" value="Unassembled WGS sequence"/>
</dbReference>
<comment type="caution">
    <text evidence="3">The sequence shown here is derived from an EMBL/GenBank/DDBJ whole genome shotgun (WGS) entry which is preliminary data.</text>
</comment>
<evidence type="ECO:0000256" key="2">
    <source>
        <dbReference type="SAM" id="SignalP"/>
    </source>
</evidence>
<reference evidence="3 5" key="1">
    <citation type="journal article" date="2014" name="Genome Announc.">
        <title>Draft Genome Sequence of Bacillus alcalophilus AV1934, a Classic Alkaliphile Isolated from Human Feces in 1934.</title>
        <authorList>
            <person name="Attie O."/>
            <person name="Jayaprakash A."/>
            <person name="Shah H."/>
            <person name="Paulsen I.T."/>
            <person name="Morino M."/>
            <person name="Takahashi Y."/>
            <person name="Narumi I."/>
            <person name="Sachidanandam R."/>
            <person name="Satoh K."/>
            <person name="Ito M."/>
            <person name="Krulwich T.A."/>
        </authorList>
    </citation>
    <scope>NUCLEOTIDE SEQUENCE [LARGE SCALE GENOMIC DNA]</scope>
    <source>
        <strain evidence="3 5">AV1934</strain>
    </source>
</reference>
<protein>
    <recommendedName>
        <fullName evidence="7">Lipoprotein</fullName>
    </recommendedName>
</protein>
<evidence type="ECO:0008006" key="7">
    <source>
        <dbReference type="Google" id="ProtNLM"/>
    </source>
</evidence>
<dbReference type="EMBL" id="JALP01000099">
    <property type="protein sequence ID" value="THG90977.1"/>
    <property type="molecule type" value="Genomic_DNA"/>
</dbReference>
<keyword evidence="5" id="KW-1185">Reference proteome</keyword>
<evidence type="ECO:0000256" key="1">
    <source>
        <dbReference type="SAM" id="MobiDB-lite"/>
    </source>
</evidence>
<feature type="chain" id="PRO_5036290845" description="Lipoprotein" evidence="2">
    <location>
        <begin position="24"/>
        <end position="185"/>
    </location>
</feature>
<keyword evidence="2" id="KW-0732">Signal</keyword>
<evidence type="ECO:0000313" key="4">
    <source>
        <dbReference type="EMBL" id="THG90977.1"/>
    </source>
</evidence>
<organism evidence="3 5">
    <name type="scientific">Alkalihalobacillus alcalophilus ATCC 27647 = CGMCC 1.3604</name>
    <dbReference type="NCBI Taxonomy" id="1218173"/>
    <lineage>
        <taxon>Bacteria</taxon>
        <taxon>Bacillati</taxon>
        <taxon>Bacillota</taxon>
        <taxon>Bacilli</taxon>
        <taxon>Bacillales</taxon>
        <taxon>Bacillaceae</taxon>
        <taxon>Alkalihalobacillus</taxon>
    </lineage>
</organism>
<sequence length="185" mass="21483">MKKCFTFLLIAFLLPLAACQVDSESQMIEDSQKNERPLGFQGVASDKDQNRRKGLADEQMIFYADKSGQYLSNVISYLENHAFFFENPNNETDALQSFQQALAEIRSQTVELINTERPKAFNGFHEIHLSLLVELDVLDRILMDMRAPIDTKQYHSARVHYENAIINYKSLEREWFSVTEEFGIY</sequence>
<dbReference type="OrthoDB" id="2885125at2"/>